<organism evidence="1 2">
    <name type="scientific">Allacma fusca</name>
    <dbReference type="NCBI Taxonomy" id="39272"/>
    <lineage>
        <taxon>Eukaryota</taxon>
        <taxon>Metazoa</taxon>
        <taxon>Ecdysozoa</taxon>
        <taxon>Arthropoda</taxon>
        <taxon>Hexapoda</taxon>
        <taxon>Collembola</taxon>
        <taxon>Symphypleona</taxon>
        <taxon>Sminthuridae</taxon>
        <taxon>Allacma</taxon>
    </lineage>
</organism>
<evidence type="ECO:0000313" key="1">
    <source>
        <dbReference type="EMBL" id="CAG7723639.1"/>
    </source>
</evidence>
<protein>
    <submittedName>
        <fullName evidence="1">Uncharacterized protein</fullName>
    </submittedName>
</protein>
<dbReference type="Proteomes" id="UP000708208">
    <property type="component" value="Unassembled WGS sequence"/>
</dbReference>
<keyword evidence="2" id="KW-1185">Reference proteome</keyword>
<comment type="caution">
    <text evidence="1">The sequence shown here is derived from an EMBL/GenBank/DDBJ whole genome shotgun (WGS) entry which is preliminary data.</text>
</comment>
<sequence length="329" mass="35633">MGRHDNFLSCRSKSCGCESWTTFVAQECQCRVLADTFVEKSPGQTGPPCIVNAMAVQTFNKSGHPKACYLAFPSFLKNLSQTNEIPLVHEPICVTSISSDATVLEAEWKLESKNMSIVIIVVYARLVIQGTFNISIEIDLAATILCIIFAKLDNCLITDKTLITKQQLCFCHLKLKQELPELSSTMAISTVLWTLTLFILCTNAQLLKFGDSCFPTDGGNACNSFSGLACLGNRCRCILPDMVYFLDRGICLAPAATACYLDGSANCVDNAVCRDNAFDGSAQCFCMEGFTPVAAQSCATPDVNINPMDGNQYPAICCAIEAVGLPILD</sequence>
<name>A0A8J2KCW9_9HEXA</name>
<proteinExistence type="predicted"/>
<evidence type="ECO:0000313" key="2">
    <source>
        <dbReference type="Proteomes" id="UP000708208"/>
    </source>
</evidence>
<gene>
    <name evidence="1" type="ORF">AFUS01_LOCUS12715</name>
</gene>
<dbReference type="AlphaFoldDB" id="A0A8J2KCW9"/>
<accession>A0A8J2KCW9</accession>
<dbReference type="EMBL" id="CAJVCH010101187">
    <property type="protein sequence ID" value="CAG7723639.1"/>
    <property type="molecule type" value="Genomic_DNA"/>
</dbReference>
<reference evidence="1" key="1">
    <citation type="submission" date="2021-06" db="EMBL/GenBank/DDBJ databases">
        <authorList>
            <person name="Hodson N. C."/>
            <person name="Mongue J. A."/>
            <person name="Jaron S. K."/>
        </authorList>
    </citation>
    <scope>NUCLEOTIDE SEQUENCE</scope>
</reference>